<protein>
    <submittedName>
        <fullName evidence="1">Uncharacterized protein</fullName>
    </submittedName>
</protein>
<proteinExistence type="predicted"/>
<accession>A0AAV1WQ28</accession>
<gene>
    <name evidence="1" type="ORF">LLUT_LOCUS11992</name>
</gene>
<keyword evidence="2" id="KW-1185">Reference proteome</keyword>
<name>A0AAV1WQ28_LUPLU</name>
<sequence length="79" mass="8616">MGLEFMEGQCEPPTGKLNIALNFAKKRESSVSLILKVVWPASQCGPCRISTLRELRNINSTYVKSIAVIKVAHPTLGSS</sequence>
<comment type="caution">
    <text evidence="1">The sequence shown here is derived from an EMBL/GenBank/DDBJ whole genome shotgun (WGS) entry which is preliminary data.</text>
</comment>
<dbReference type="EMBL" id="CAXHTB010000008">
    <property type="protein sequence ID" value="CAL0310932.1"/>
    <property type="molecule type" value="Genomic_DNA"/>
</dbReference>
<dbReference type="AlphaFoldDB" id="A0AAV1WQ28"/>
<evidence type="ECO:0000313" key="2">
    <source>
        <dbReference type="Proteomes" id="UP001497480"/>
    </source>
</evidence>
<dbReference type="Proteomes" id="UP001497480">
    <property type="component" value="Unassembled WGS sequence"/>
</dbReference>
<reference evidence="1 2" key="1">
    <citation type="submission" date="2024-03" db="EMBL/GenBank/DDBJ databases">
        <authorList>
            <person name="Martinez-Hernandez J."/>
        </authorList>
    </citation>
    <scope>NUCLEOTIDE SEQUENCE [LARGE SCALE GENOMIC DNA]</scope>
</reference>
<organism evidence="1 2">
    <name type="scientific">Lupinus luteus</name>
    <name type="common">European yellow lupine</name>
    <dbReference type="NCBI Taxonomy" id="3873"/>
    <lineage>
        <taxon>Eukaryota</taxon>
        <taxon>Viridiplantae</taxon>
        <taxon>Streptophyta</taxon>
        <taxon>Embryophyta</taxon>
        <taxon>Tracheophyta</taxon>
        <taxon>Spermatophyta</taxon>
        <taxon>Magnoliopsida</taxon>
        <taxon>eudicotyledons</taxon>
        <taxon>Gunneridae</taxon>
        <taxon>Pentapetalae</taxon>
        <taxon>rosids</taxon>
        <taxon>fabids</taxon>
        <taxon>Fabales</taxon>
        <taxon>Fabaceae</taxon>
        <taxon>Papilionoideae</taxon>
        <taxon>50 kb inversion clade</taxon>
        <taxon>genistoids sensu lato</taxon>
        <taxon>core genistoids</taxon>
        <taxon>Genisteae</taxon>
        <taxon>Lupinus</taxon>
    </lineage>
</organism>
<evidence type="ECO:0000313" key="1">
    <source>
        <dbReference type="EMBL" id="CAL0310932.1"/>
    </source>
</evidence>